<name>A0A385YVT9_9PSED</name>
<dbReference type="Proteomes" id="UP000265560">
    <property type="component" value="Chromosome"/>
</dbReference>
<dbReference type="EMBL" id="CP032419">
    <property type="protein sequence ID" value="AYC30979.1"/>
    <property type="molecule type" value="Genomic_DNA"/>
</dbReference>
<accession>A0A385YVT9</accession>
<organism evidence="1 2">
    <name type="scientific">Pseudomonas cavernae</name>
    <dbReference type="NCBI Taxonomy" id="2320867"/>
    <lineage>
        <taxon>Bacteria</taxon>
        <taxon>Pseudomonadati</taxon>
        <taxon>Pseudomonadota</taxon>
        <taxon>Gammaproteobacteria</taxon>
        <taxon>Pseudomonadales</taxon>
        <taxon>Pseudomonadaceae</taxon>
        <taxon>Pseudomonas</taxon>
    </lineage>
</organism>
<evidence type="ECO:0000313" key="1">
    <source>
        <dbReference type="EMBL" id="AYC30979.1"/>
    </source>
</evidence>
<gene>
    <name evidence="1" type="ORF">D3880_00630</name>
</gene>
<keyword evidence="2" id="KW-1185">Reference proteome</keyword>
<dbReference type="AlphaFoldDB" id="A0A385YVT9"/>
<protein>
    <submittedName>
        <fullName evidence="1">Uncharacterized protein</fullName>
    </submittedName>
</protein>
<sequence length="756" mass="81186">MALIEIEMLEQRFNQLVHLLVSAGPIPIGILSGLGVSRLIAEFTWNRVEVGHAPPGFVPPVGVLTARCEVTLRHVSTDELDVDPNAVGTTTRATSWVNISANTSSLMIDLLAVEVPAAPTQFFTPQIRIARHQIDQLEELEELGIDGIAAALLLFRDGIVTVRFATRATDPIQSVPLNLLAGVGDEWAIRLSGELFTDALLAALQKTLAKPPGGTTVEDAPTAFWGVKGGSFAAIGSVGLEKKDACPGLFGDVDISVTVDVALTPSANFAVVPPQLDLTLQLSSNASDWDALRCWLGSFGLGSALLGFIAGPIVGPVFAGLALLISSISTLIIVGEKVRLDAGKEVSGTDVEDFTPTSSTSTTATFIRHVDLPSLNDSVESATTGPLGMLISGRILLLPAIHEVTFTPNGGALVGTLRNSFDCGRRTWQQETEVQDILIEDRADVLGRDLGRVPVTVFKSSAATPPDLWSVEYPVPSPQQLVAIRGSKKVKPGDTGRVYLHTSAGIRRFDIPAVPPLAAPTQQETIAAVAQCARKERVFTPREELEWLIDPPPFDFGYPALRQWLFTFAELPAATRIVIHRVSDGVRSQAMEFTAEHAGEASLEFITDPATNLFMEHNQDVIAAGRLLQRWVIPTEMIDIREPGLQLMRSGSMIAVAQRGGVFAHDLETGSNMRQPGELRLTKLATGGLEVMQQTRRHLSRGLARKGPGQIAREIAPGALPFSLTLPGGKVAALYENKLFIGIPWQPSSIIMAPRQ</sequence>
<evidence type="ECO:0000313" key="2">
    <source>
        <dbReference type="Proteomes" id="UP000265560"/>
    </source>
</evidence>
<reference evidence="2" key="1">
    <citation type="submission" date="2018-09" db="EMBL/GenBank/DDBJ databases">
        <authorList>
            <person name="Zhu H."/>
        </authorList>
    </citation>
    <scope>NUCLEOTIDE SEQUENCE [LARGE SCALE GENOMIC DNA]</scope>
    <source>
        <strain evidence="2">K2W31S-8</strain>
    </source>
</reference>
<proteinExistence type="predicted"/>
<dbReference type="RefSeq" id="WP_119891614.1">
    <property type="nucleotide sequence ID" value="NZ_CP032419.1"/>
</dbReference>
<dbReference type="OrthoDB" id="4771228at2"/>
<dbReference type="KEGG" id="pcav:D3880_00630"/>